<dbReference type="AlphaFoldDB" id="A0A6C0H6K3"/>
<accession>A0A6C0H6K3</accession>
<dbReference type="PANTHER" id="PTHR47227:SF5">
    <property type="entry name" value="DNA-DIRECTED RNA POLYMERASES I, II, AND III SUBUNIT RPABC2"/>
    <property type="match status" value="1"/>
</dbReference>
<dbReference type="Pfam" id="PF01192">
    <property type="entry name" value="RNA_pol_Rpb6"/>
    <property type="match status" value="1"/>
</dbReference>
<dbReference type="GO" id="GO:0000428">
    <property type="term" value="C:DNA-directed RNA polymerase complex"/>
    <property type="evidence" value="ECO:0007669"/>
    <property type="project" value="UniProtKB-KW"/>
</dbReference>
<dbReference type="EMBL" id="MN739886">
    <property type="protein sequence ID" value="QHT76010.1"/>
    <property type="molecule type" value="Genomic_DNA"/>
</dbReference>
<evidence type="ECO:0000256" key="3">
    <source>
        <dbReference type="SAM" id="MobiDB-lite"/>
    </source>
</evidence>
<dbReference type="GO" id="GO:0006366">
    <property type="term" value="P:transcription by RNA polymerase II"/>
    <property type="evidence" value="ECO:0007669"/>
    <property type="project" value="TreeGrafter"/>
</dbReference>
<dbReference type="GO" id="GO:0003677">
    <property type="term" value="F:DNA binding"/>
    <property type="evidence" value="ECO:0007669"/>
    <property type="project" value="InterPro"/>
</dbReference>
<organism evidence="4">
    <name type="scientific">viral metagenome</name>
    <dbReference type="NCBI Taxonomy" id="1070528"/>
    <lineage>
        <taxon>unclassified sequences</taxon>
        <taxon>metagenomes</taxon>
        <taxon>organismal metagenomes</taxon>
    </lineage>
</organism>
<feature type="compositionally biased region" description="Acidic residues" evidence="3">
    <location>
        <begin position="23"/>
        <end position="55"/>
    </location>
</feature>
<proteinExistence type="predicted"/>
<dbReference type="GO" id="GO:0003899">
    <property type="term" value="F:DNA-directed RNA polymerase activity"/>
    <property type="evidence" value="ECO:0007669"/>
    <property type="project" value="InterPro"/>
</dbReference>
<evidence type="ECO:0000256" key="1">
    <source>
        <dbReference type="ARBA" id="ARBA00022478"/>
    </source>
</evidence>
<evidence type="ECO:0008006" key="5">
    <source>
        <dbReference type="Google" id="ProtNLM"/>
    </source>
</evidence>
<dbReference type="PANTHER" id="PTHR47227">
    <property type="entry name" value="DNA-DIRECTED RNA POLYMERASE SUBUNIT K"/>
    <property type="match status" value="1"/>
</dbReference>
<evidence type="ECO:0000256" key="2">
    <source>
        <dbReference type="ARBA" id="ARBA00023163"/>
    </source>
</evidence>
<keyword evidence="2" id="KW-0804">Transcription</keyword>
<keyword evidence="1" id="KW-0240">DNA-directed RNA polymerase</keyword>
<dbReference type="SUPFAM" id="SSF63562">
    <property type="entry name" value="RPB6/omega subunit-like"/>
    <property type="match status" value="1"/>
</dbReference>
<evidence type="ECO:0000313" key="4">
    <source>
        <dbReference type="EMBL" id="QHT76010.1"/>
    </source>
</evidence>
<dbReference type="Gene3D" id="3.90.940.10">
    <property type="match status" value="1"/>
</dbReference>
<feature type="region of interest" description="Disordered" evidence="3">
    <location>
        <begin position="1"/>
        <end position="59"/>
    </location>
</feature>
<dbReference type="InterPro" id="IPR036161">
    <property type="entry name" value="RPB6/omega-like_sf"/>
</dbReference>
<sequence>MNSYFDEEENEEDSVSSNNSSSSEEEYYDSNNDDDDSDDENFDEDDDISSVDEDNLSSKTIKKNNNSTIYEEDYNDYHYDDSKFKKLENINRSDYIQEHHPELLIINNDETNNLCKITRNSDNIIIDKFHKTAPFLTKYEKAKIIGQRAKQINNGSNPYLKVPDNIIDGAIIAKMELDQKLIPFTIKRPLPNGGCEYWRLSDLELID</sequence>
<dbReference type="InterPro" id="IPR006110">
    <property type="entry name" value="Pol_omega/Rpo6/RPB6"/>
</dbReference>
<name>A0A6C0H6K3_9ZZZZ</name>
<protein>
    <recommendedName>
        <fullName evidence="5">DNA-directed RNA polymerase</fullName>
    </recommendedName>
</protein>
<dbReference type="GO" id="GO:0042797">
    <property type="term" value="P:tRNA transcription by RNA polymerase III"/>
    <property type="evidence" value="ECO:0007669"/>
    <property type="project" value="TreeGrafter"/>
</dbReference>
<reference evidence="4" key="1">
    <citation type="journal article" date="2020" name="Nature">
        <title>Giant virus diversity and host interactions through global metagenomics.</title>
        <authorList>
            <person name="Schulz F."/>
            <person name="Roux S."/>
            <person name="Paez-Espino D."/>
            <person name="Jungbluth S."/>
            <person name="Walsh D.A."/>
            <person name="Denef V.J."/>
            <person name="McMahon K.D."/>
            <person name="Konstantinidis K.T."/>
            <person name="Eloe-Fadrosh E.A."/>
            <person name="Kyrpides N.C."/>
            <person name="Woyke T."/>
        </authorList>
    </citation>
    <scope>NUCLEOTIDE SEQUENCE</scope>
    <source>
        <strain evidence="4">GVMAG-M-3300023179-71</strain>
    </source>
</reference>
<feature type="compositionally biased region" description="Acidic residues" evidence="3">
    <location>
        <begin position="1"/>
        <end position="14"/>
    </location>
</feature>
<dbReference type="GO" id="GO:0006360">
    <property type="term" value="P:transcription by RNA polymerase I"/>
    <property type="evidence" value="ECO:0007669"/>
    <property type="project" value="TreeGrafter"/>
</dbReference>